<proteinExistence type="predicted"/>
<accession>A0ABQ1CEQ9</accession>
<sequence length="61" mass="6585">MNTGIDTLVTSQVTTAITAAAGRTGGPAAHTARAWIDGLWARAQLRSERHLRPHRPHSSTR</sequence>
<dbReference type="Proteomes" id="UP000465240">
    <property type="component" value="Unassembled WGS sequence"/>
</dbReference>
<dbReference type="RefSeq" id="WP_084023435.1">
    <property type="nucleotide sequence ID" value="NZ_BLKX01000002.1"/>
</dbReference>
<comment type="caution">
    <text evidence="1">The sequence shown here is derived from an EMBL/GenBank/DDBJ whole genome shotgun (WGS) entry which is preliminary data.</text>
</comment>
<protein>
    <recommendedName>
        <fullName evidence="3">Amidohydrolase</fullName>
    </recommendedName>
</protein>
<evidence type="ECO:0000313" key="1">
    <source>
        <dbReference type="EMBL" id="GFG82905.1"/>
    </source>
</evidence>
<name>A0ABQ1CEQ9_9MYCO</name>
<evidence type="ECO:0000313" key="2">
    <source>
        <dbReference type="Proteomes" id="UP000465240"/>
    </source>
</evidence>
<keyword evidence="1" id="KW-0614">Plasmid</keyword>
<reference evidence="1 2" key="1">
    <citation type="journal article" date="2019" name="Emerg. Microbes Infect.">
        <title>Comprehensive subspecies identification of 175 nontuberculous mycobacteria species based on 7547 genomic profiles.</title>
        <authorList>
            <person name="Matsumoto Y."/>
            <person name="Kinjo T."/>
            <person name="Motooka D."/>
            <person name="Nabeya D."/>
            <person name="Jung N."/>
            <person name="Uechi K."/>
            <person name="Horii T."/>
            <person name="Iida T."/>
            <person name="Fujita J."/>
            <person name="Nakamura S."/>
        </authorList>
    </citation>
    <scope>NUCLEOTIDE SEQUENCE [LARGE SCALE GENOMIC DNA]</scope>
    <source>
        <strain evidence="1 2">JCM 18565</strain>
    </source>
</reference>
<gene>
    <name evidence="1" type="ORF">MPRG_61810</name>
</gene>
<evidence type="ECO:0008006" key="3">
    <source>
        <dbReference type="Google" id="ProtNLM"/>
    </source>
</evidence>
<dbReference type="EMBL" id="BLKX01000002">
    <property type="protein sequence ID" value="GFG82905.1"/>
    <property type="molecule type" value="Genomic_DNA"/>
</dbReference>
<organism evidence="1 2">
    <name type="scientific">Mycobacterium paragordonae</name>
    <dbReference type="NCBI Taxonomy" id="1389713"/>
    <lineage>
        <taxon>Bacteria</taxon>
        <taxon>Bacillati</taxon>
        <taxon>Actinomycetota</taxon>
        <taxon>Actinomycetes</taxon>
        <taxon>Mycobacteriales</taxon>
        <taxon>Mycobacteriaceae</taxon>
        <taxon>Mycobacterium</taxon>
    </lineage>
</organism>
<keyword evidence="2" id="KW-1185">Reference proteome</keyword>
<geneLocation type="plasmid" evidence="1">
    <name>pJCM18565</name>
</geneLocation>